<dbReference type="GO" id="GO:0005524">
    <property type="term" value="F:ATP binding"/>
    <property type="evidence" value="ECO:0007669"/>
    <property type="project" value="InterPro"/>
</dbReference>
<dbReference type="Gene3D" id="3.30.1490.20">
    <property type="entry name" value="ATP-grasp fold, A domain"/>
    <property type="match status" value="1"/>
</dbReference>
<dbReference type="EMBL" id="DSVQ01000015">
    <property type="protein sequence ID" value="HGT39955.1"/>
    <property type="molecule type" value="Genomic_DNA"/>
</dbReference>
<feature type="domain" description="ATP-grasp fold PylC-type" evidence="2">
    <location>
        <begin position="170"/>
        <end position="341"/>
    </location>
</feature>
<feature type="region of interest" description="Disordered" evidence="1">
    <location>
        <begin position="333"/>
        <end position="367"/>
    </location>
</feature>
<evidence type="ECO:0000313" key="4">
    <source>
        <dbReference type="EMBL" id="HGT39955.1"/>
    </source>
</evidence>
<feature type="compositionally biased region" description="Polar residues" evidence="1">
    <location>
        <begin position="27"/>
        <end position="36"/>
    </location>
</feature>
<evidence type="ECO:0000259" key="3">
    <source>
        <dbReference type="Pfam" id="PF18301"/>
    </source>
</evidence>
<evidence type="ECO:0000256" key="1">
    <source>
        <dbReference type="SAM" id="MobiDB-lite"/>
    </source>
</evidence>
<accession>A0A7C4LLU5</accession>
<protein>
    <submittedName>
        <fullName evidence="4">ATP-grasp domain-containing protein</fullName>
    </submittedName>
</protein>
<feature type="domain" description="Tyramine--L-glutamate ligase pre ATP-grasp" evidence="3">
    <location>
        <begin position="104"/>
        <end position="159"/>
    </location>
</feature>
<evidence type="ECO:0000259" key="2">
    <source>
        <dbReference type="Pfam" id="PF02655"/>
    </source>
</evidence>
<sequence length="429" mass="45894">MSCRTAMRLSSAPMSDPPHGRAAAAASQRQHIQRSATPRLARHAAEGSGAVRHILVVEAVTAGLCGEATELLAEGAAMWRAILDDLAALPGVRVATVAAAAFRQRLTPPAHVATTWLASPAAWPQWWRDSRTVADTVLLIAPETDGLLERLAAEAGAKGFLSDPATIALCADKLRLAEHCGRHRVPHVPTLPEDWSAPPASDEFPCVIKPRDGAGCQKTWRCAAVADWWRAGEALHAEGVAAVRQPWIAGRTLSVAGRFVDGVASPLFPIAEQHITCDERGRLSYRGGRLPAELHPAVAHQIADLVDAAGAALPGLQGYVGFDVLLPRSVIPQPVDPRSQTSDPLFQPSDPRSQPGDPRSQPGDHFSQTVDAAPILCEINPRWTTSYVGYRRLCTSSLMAALLSRGEEVPRLEWRTAVVSFDAEGHVTG</sequence>
<dbReference type="Gene3D" id="3.40.50.11770">
    <property type="match status" value="1"/>
</dbReference>
<reference evidence="4" key="1">
    <citation type="journal article" date="2020" name="mSystems">
        <title>Genome- and Community-Level Interaction Insights into Carbon Utilization and Element Cycling Functions of Hydrothermarchaeota in Hydrothermal Sediment.</title>
        <authorList>
            <person name="Zhou Z."/>
            <person name="Liu Y."/>
            <person name="Xu W."/>
            <person name="Pan J."/>
            <person name="Luo Z.H."/>
            <person name="Li M."/>
        </authorList>
    </citation>
    <scope>NUCLEOTIDE SEQUENCE [LARGE SCALE GENOMIC DNA]</scope>
    <source>
        <strain evidence="4">SpSt-508</strain>
    </source>
</reference>
<dbReference type="GO" id="GO:0046872">
    <property type="term" value="F:metal ion binding"/>
    <property type="evidence" value="ECO:0007669"/>
    <property type="project" value="InterPro"/>
</dbReference>
<name>A0A7C4LLU5_9PLAN</name>
<organism evidence="4">
    <name type="scientific">Schlesneria paludicola</name>
    <dbReference type="NCBI Taxonomy" id="360056"/>
    <lineage>
        <taxon>Bacteria</taxon>
        <taxon>Pseudomonadati</taxon>
        <taxon>Planctomycetota</taxon>
        <taxon>Planctomycetia</taxon>
        <taxon>Planctomycetales</taxon>
        <taxon>Planctomycetaceae</taxon>
        <taxon>Schlesneria</taxon>
    </lineage>
</organism>
<dbReference type="Pfam" id="PF18301">
    <property type="entry name" value="preATP-grasp_3"/>
    <property type="match status" value="1"/>
</dbReference>
<dbReference type="InterPro" id="IPR003806">
    <property type="entry name" value="ATP-grasp_PylC-type"/>
</dbReference>
<dbReference type="Gene3D" id="3.30.470.20">
    <property type="entry name" value="ATP-grasp fold, B domain"/>
    <property type="match status" value="2"/>
</dbReference>
<proteinExistence type="predicted"/>
<dbReference type="SUPFAM" id="SSF56059">
    <property type="entry name" value="Glutathione synthetase ATP-binding domain-like"/>
    <property type="match status" value="1"/>
</dbReference>
<dbReference type="InterPro" id="IPR013815">
    <property type="entry name" value="ATP_grasp_subdomain_1"/>
</dbReference>
<feature type="region of interest" description="Disordered" evidence="1">
    <location>
        <begin position="1"/>
        <end position="36"/>
    </location>
</feature>
<dbReference type="AlphaFoldDB" id="A0A7C4LLU5"/>
<dbReference type="InterPro" id="IPR040803">
    <property type="entry name" value="MfnD_preATP-grasp"/>
</dbReference>
<dbReference type="Pfam" id="PF02655">
    <property type="entry name" value="ATP-grasp_3"/>
    <property type="match status" value="1"/>
</dbReference>
<gene>
    <name evidence="4" type="ORF">ENS64_11945</name>
</gene>
<comment type="caution">
    <text evidence="4">The sequence shown here is derived from an EMBL/GenBank/DDBJ whole genome shotgun (WGS) entry which is preliminary data.</text>
</comment>